<dbReference type="InterPro" id="IPR000515">
    <property type="entry name" value="MetI-like"/>
</dbReference>
<name>K1RC57_9ZZZZ</name>
<evidence type="ECO:0000256" key="6">
    <source>
        <dbReference type="SAM" id="Phobius"/>
    </source>
</evidence>
<keyword evidence="5 6" id="KW-0472">Membrane</keyword>
<feature type="non-terminal residue" evidence="8">
    <location>
        <position position="1"/>
    </location>
</feature>
<dbReference type="AlphaFoldDB" id="K1RC57"/>
<organism evidence="8">
    <name type="scientific">human gut metagenome</name>
    <dbReference type="NCBI Taxonomy" id="408170"/>
    <lineage>
        <taxon>unclassified sequences</taxon>
        <taxon>metagenomes</taxon>
        <taxon>organismal metagenomes</taxon>
    </lineage>
</organism>
<dbReference type="PANTHER" id="PTHR43386:SF1">
    <property type="entry name" value="D,D-DIPEPTIDE TRANSPORT SYSTEM PERMEASE PROTEIN DDPC-RELATED"/>
    <property type="match status" value="1"/>
</dbReference>
<dbReference type="GO" id="GO:0055085">
    <property type="term" value="P:transmembrane transport"/>
    <property type="evidence" value="ECO:0007669"/>
    <property type="project" value="InterPro"/>
</dbReference>
<feature type="transmembrane region" description="Helical" evidence="6">
    <location>
        <begin position="54"/>
        <end position="78"/>
    </location>
</feature>
<comment type="subcellular location">
    <subcellularLocation>
        <location evidence="1">Cell membrane</location>
        <topology evidence="1">Multi-pass membrane protein</topology>
    </subcellularLocation>
</comment>
<feature type="transmembrane region" description="Helical" evidence="6">
    <location>
        <begin position="12"/>
        <end position="34"/>
    </location>
</feature>
<accession>K1RC57</accession>
<comment type="caution">
    <text evidence="8">The sequence shown here is derived from an EMBL/GenBank/DDBJ whole genome shotgun (WGS) entry which is preliminary data.</text>
</comment>
<protein>
    <submittedName>
        <fullName evidence="8">Binding-protein-dependent transport system inner membrane component</fullName>
    </submittedName>
</protein>
<gene>
    <name evidence="8" type="ORF">OBE_16302</name>
</gene>
<proteinExistence type="predicted"/>
<keyword evidence="4 6" id="KW-1133">Transmembrane helix</keyword>
<keyword evidence="3 6" id="KW-0812">Transmembrane</keyword>
<evidence type="ECO:0000313" key="8">
    <source>
        <dbReference type="EMBL" id="EKC46367.1"/>
    </source>
</evidence>
<dbReference type="EMBL" id="AJWZ01011140">
    <property type="protein sequence ID" value="EKC46367.1"/>
    <property type="molecule type" value="Genomic_DNA"/>
</dbReference>
<dbReference type="Pfam" id="PF00528">
    <property type="entry name" value="BPD_transp_1"/>
    <property type="match status" value="1"/>
</dbReference>
<evidence type="ECO:0000256" key="3">
    <source>
        <dbReference type="ARBA" id="ARBA00022692"/>
    </source>
</evidence>
<evidence type="ECO:0000256" key="5">
    <source>
        <dbReference type="ARBA" id="ARBA00023136"/>
    </source>
</evidence>
<evidence type="ECO:0000256" key="2">
    <source>
        <dbReference type="ARBA" id="ARBA00022448"/>
    </source>
</evidence>
<reference evidence="8" key="1">
    <citation type="journal article" date="2013" name="Environ. Microbiol.">
        <title>Microbiota from the distal guts of lean and obese adolescents exhibit partial functional redundancy besides clear differences in community structure.</title>
        <authorList>
            <person name="Ferrer M."/>
            <person name="Ruiz A."/>
            <person name="Lanza F."/>
            <person name="Haange S.B."/>
            <person name="Oberbach A."/>
            <person name="Till H."/>
            <person name="Bargiela R."/>
            <person name="Campoy C."/>
            <person name="Segura M.T."/>
            <person name="Richter M."/>
            <person name="von Bergen M."/>
            <person name="Seifert J."/>
            <person name="Suarez A."/>
        </authorList>
    </citation>
    <scope>NUCLEOTIDE SEQUENCE</scope>
</reference>
<feature type="domain" description="ABC transmembrane type-1" evidence="7">
    <location>
        <begin position="2"/>
        <end position="88"/>
    </location>
</feature>
<dbReference type="InterPro" id="IPR050366">
    <property type="entry name" value="BP-dependent_transpt_permease"/>
</dbReference>
<keyword evidence="2" id="KW-0813">Transport</keyword>
<evidence type="ECO:0000256" key="1">
    <source>
        <dbReference type="ARBA" id="ARBA00004651"/>
    </source>
</evidence>
<evidence type="ECO:0000256" key="4">
    <source>
        <dbReference type="ARBA" id="ARBA00022989"/>
    </source>
</evidence>
<evidence type="ECO:0000259" key="7">
    <source>
        <dbReference type="Pfam" id="PF00528"/>
    </source>
</evidence>
<sequence length="88" mass="9768">VIPQLIVNCTMSLGSTIITEATLSFLGLGVKFPFASWGNIMNDVSNSYVLTEYWFIWIPAGICLMLTVLGFNFVGDGLRDAFDPKMKR</sequence>
<dbReference type="GO" id="GO:0005886">
    <property type="term" value="C:plasma membrane"/>
    <property type="evidence" value="ECO:0007669"/>
    <property type="project" value="UniProtKB-SubCell"/>
</dbReference>
<dbReference type="PANTHER" id="PTHR43386">
    <property type="entry name" value="OLIGOPEPTIDE TRANSPORT SYSTEM PERMEASE PROTEIN APPC"/>
    <property type="match status" value="1"/>
</dbReference>